<dbReference type="EMBL" id="JAMSHJ010000004">
    <property type="protein sequence ID" value="KAI5415910.1"/>
    <property type="molecule type" value="Genomic_DNA"/>
</dbReference>
<evidence type="ECO:0000256" key="1">
    <source>
        <dbReference type="SAM" id="MobiDB-lite"/>
    </source>
</evidence>
<dbReference type="AlphaFoldDB" id="A0A9D5ARN4"/>
<proteinExistence type="predicted"/>
<dbReference type="Proteomes" id="UP001058974">
    <property type="component" value="Chromosome 4"/>
</dbReference>
<evidence type="ECO:0000313" key="3">
    <source>
        <dbReference type="Proteomes" id="UP001058974"/>
    </source>
</evidence>
<feature type="region of interest" description="Disordered" evidence="1">
    <location>
        <begin position="1"/>
        <end position="20"/>
    </location>
</feature>
<keyword evidence="3" id="KW-1185">Reference proteome</keyword>
<sequence length="151" mass="17548">MASNLKRKVVAAEKGKGKASSSSMEAQHIFKDHILEQLETNSNHCNITDMEMQVLYMVKNDITVNWSRLILHHMMTHTTKLKFLPYDWFITRIMEQFNIDFDDVEYSIMDTKCHKISIKNVDKRTGYQYNPEAKTVTFVGGNNEGNEDNPQ</sequence>
<accession>A0A9D5ARN4</accession>
<evidence type="ECO:0000313" key="2">
    <source>
        <dbReference type="EMBL" id="KAI5415910.1"/>
    </source>
</evidence>
<protein>
    <submittedName>
        <fullName evidence="2">Uncharacterized protein</fullName>
    </submittedName>
</protein>
<reference evidence="2 3" key="1">
    <citation type="journal article" date="2022" name="Nat. Genet.">
        <title>Improved pea reference genome and pan-genome highlight genomic features and evolutionary characteristics.</title>
        <authorList>
            <person name="Yang T."/>
            <person name="Liu R."/>
            <person name="Luo Y."/>
            <person name="Hu S."/>
            <person name="Wang D."/>
            <person name="Wang C."/>
            <person name="Pandey M.K."/>
            <person name="Ge S."/>
            <person name="Xu Q."/>
            <person name="Li N."/>
            <person name="Li G."/>
            <person name="Huang Y."/>
            <person name="Saxena R.K."/>
            <person name="Ji Y."/>
            <person name="Li M."/>
            <person name="Yan X."/>
            <person name="He Y."/>
            <person name="Liu Y."/>
            <person name="Wang X."/>
            <person name="Xiang C."/>
            <person name="Varshney R.K."/>
            <person name="Ding H."/>
            <person name="Gao S."/>
            <person name="Zong X."/>
        </authorList>
    </citation>
    <scope>NUCLEOTIDE SEQUENCE [LARGE SCALE GENOMIC DNA]</scope>
    <source>
        <strain evidence="2 3">cv. Zhongwan 6</strain>
    </source>
</reference>
<dbReference type="Gramene" id="Psat04G0108400-T1">
    <property type="protein sequence ID" value="KAI5415910.1"/>
    <property type="gene ID" value="KIW84_041084"/>
</dbReference>
<name>A0A9D5ARN4_PEA</name>
<organism evidence="2 3">
    <name type="scientific">Pisum sativum</name>
    <name type="common">Garden pea</name>
    <name type="synonym">Lathyrus oleraceus</name>
    <dbReference type="NCBI Taxonomy" id="3888"/>
    <lineage>
        <taxon>Eukaryota</taxon>
        <taxon>Viridiplantae</taxon>
        <taxon>Streptophyta</taxon>
        <taxon>Embryophyta</taxon>
        <taxon>Tracheophyta</taxon>
        <taxon>Spermatophyta</taxon>
        <taxon>Magnoliopsida</taxon>
        <taxon>eudicotyledons</taxon>
        <taxon>Gunneridae</taxon>
        <taxon>Pentapetalae</taxon>
        <taxon>rosids</taxon>
        <taxon>fabids</taxon>
        <taxon>Fabales</taxon>
        <taxon>Fabaceae</taxon>
        <taxon>Papilionoideae</taxon>
        <taxon>50 kb inversion clade</taxon>
        <taxon>NPAAA clade</taxon>
        <taxon>Hologalegina</taxon>
        <taxon>IRL clade</taxon>
        <taxon>Fabeae</taxon>
        <taxon>Lathyrus</taxon>
    </lineage>
</organism>
<comment type="caution">
    <text evidence="2">The sequence shown here is derived from an EMBL/GenBank/DDBJ whole genome shotgun (WGS) entry which is preliminary data.</text>
</comment>
<gene>
    <name evidence="2" type="ORF">KIW84_041084</name>
</gene>